<dbReference type="RefSeq" id="WP_056962909.1">
    <property type="nucleotide sequence ID" value="NZ_AZFC01000002.1"/>
</dbReference>
<organism evidence="1 2">
    <name type="scientific">Levilactobacillus spicheri DSM 15429</name>
    <dbReference type="NCBI Taxonomy" id="1423805"/>
    <lineage>
        <taxon>Bacteria</taxon>
        <taxon>Bacillati</taxon>
        <taxon>Bacillota</taxon>
        <taxon>Bacilli</taxon>
        <taxon>Lactobacillales</taxon>
        <taxon>Lactobacillaceae</taxon>
        <taxon>Levilactobacillus</taxon>
    </lineage>
</organism>
<comment type="caution">
    <text evidence="1">The sequence shown here is derived from an EMBL/GenBank/DDBJ whole genome shotgun (WGS) entry which is preliminary data.</text>
</comment>
<dbReference type="PATRIC" id="fig|1423805.4.peg.2139"/>
<gene>
    <name evidence="1" type="ORF">FD37_GL002087</name>
</gene>
<evidence type="ECO:0000313" key="1">
    <source>
        <dbReference type="EMBL" id="KRL50421.1"/>
    </source>
</evidence>
<name>A0A0R1R8D6_9LACO</name>
<dbReference type="Proteomes" id="UP000051835">
    <property type="component" value="Unassembled WGS sequence"/>
</dbReference>
<reference evidence="1 2" key="1">
    <citation type="journal article" date="2015" name="Genome Announc.">
        <title>Expanding the biotechnology potential of lactobacilli through comparative genomics of 213 strains and associated genera.</title>
        <authorList>
            <person name="Sun Z."/>
            <person name="Harris H.M."/>
            <person name="McCann A."/>
            <person name="Guo C."/>
            <person name="Argimon S."/>
            <person name="Zhang W."/>
            <person name="Yang X."/>
            <person name="Jeffery I.B."/>
            <person name="Cooney J.C."/>
            <person name="Kagawa T.F."/>
            <person name="Liu W."/>
            <person name="Song Y."/>
            <person name="Salvetti E."/>
            <person name="Wrobel A."/>
            <person name="Rasinkangas P."/>
            <person name="Parkhill J."/>
            <person name="Rea M.C."/>
            <person name="O'Sullivan O."/>
            <person name="Ritari J."/>
            <person name="Douillard F.P."/>
            <person name="Paul Ross R."/>
            <person name="Yang R."/>
            <person name="Briner A.E."/>
            <person name="Felis G.E."/>
            <person name="de Vos W.M."/>
            <person name="Barrangou R."/>
            <person name="Klaenhammer T.R."/>
            <person name="Caufield P.W."/>
            <person name="Cui Y."/>
            <person name="Zhang H."/>
            <person name="O'Toole P.W."/>
        </authorList>
    </citation>
    <scope>NUCLEOTIDE SEQUENCE [LARGE SCALE GENOMIC DNA]</scope>
    <source>
        <strain evidence="1 2">DSM 15429</strain>
    </source>
</reference>
<proteinExistence type="predicted"/>
<evidence type="ECO:0000313" key="2">
    <source>
        <dbReference type="Proteomes" id="UP000051835"/>
    </source>
</evidence>
<accession>A0A0R1R8D6</accession>
<protein>
    <submittedName>
        <fullName evidence="1">Uncharacterized protein</fullName>
    </submittedName>
</protein>
<dbReference type="AlphaFoldDB" id="A0A0R1R8D6"/>
<sequence length="411" mass="44132">MPVSSSGGYDLQEFDDHRDLVNQSALTWMGPNTPTGDASHTGQLFGLMAELLHKMDEVGQIDYNAASVLRGRNDDLDIIGTDENIPRKPATSATVYLQIDADPNTEIPEGTQYSTATGVVFNVLDEAMVPGVAIVKDDTGQDVPLTDDDGNELGRVSVQAQADLPGSAGNVGSGTVTDEGGSDGTEGIAGVAQVTNLEPSTGGAEAESEVDYRRRVFEYKLAKSDSTQDGIEAQVETVEGVVQCKVDFNDTLETDERGNPAKTTHAYVIGGADQDVAEVLATSVGLPGHTYGEVSRTITNHAGQKRIINFSRAKTQTVYIQVNLKTNDSFDTDNGPTNIKNKIIEYDRTLKMGDTLQYSKLFEYIWQVVGIASMELTLGTDKAKMALGNVEVDDYSLAYVTADDIEVILND</sequence>
<dbReference type="EMBL" id="AZFC01000002">
    <property type="protein sequence ID" value="KRL50421.1"/>
    <property type="molecule type" value="Genomic_DNA"/>
</dbReference>